<evidence type="ECO:0000313" key="1">
    <source>
        <dbReference type="EMBL" id="QHT98857.1"/>
    </source>
</evidence>
<dbReference type="EMBL" id="MN740297">
    <property type="protein sequence ID" value="QHT98857.1"/>
    <property type="molecule type" value="Genomic_DNA"/>
</dbReference>
<proteinExistence type="predicted"/>
<protein>
    <submittedName>
        <fullName evidence="1">Uncharacterized protein</fullName>
    </submittedName>
</protein>
<reference evidence="1" key="1">
    <citation type="journal article" date="2020" name="Nature">
        <title>Giant virus diversity and host interactions through global metagenomics.</title>
        <authorList>
            <person name="Schulz F."/>
            <person name="Roux S."/>
            <person name="Paez-Espino D."/>
            <person name="Jungbluth S."/>
            <person name="Walsh D.A."/>
            <person name="Denef V.J."/>
            <person name="McMahon K.D."/>
            <person name="Konstantinidis K.T."/>
            <person name="Eloe-Fadrosh E.A."/>
            <person name="Kyrpides N.C."/>
            <person name="Woyke T."/>
        </authorList>
    </citation>
    <scope>NUCLEOTIDE SEQUENCE</scope>
    <source>
        <strain evidence="1">GVMAG-M-3300025695-21</strain>
    </source>
</reference>
<organism evidence="1">
    <name type="scientific">viral metagenome</name>
    <dbReference type="NCBI Taxonomy" id="1070528"/>
    <lineage>
        <taxon>unclassified sequences</taxon>
        <taxon>metagenomes</taxon>
        <taxon>organismal metagenomes</taxon>
    </lineage>
</organism>
<accession>A0A6C0J4I1</accession>
<name>A0A6C0J4I1_9ZZZZ</name>
<dbReference type="AlphaFoldDB" id="A0A6C0J4I1"/>
<sequence length="97" mass="10734">MAFAPLYNKISELEKKMNSMSGVSMESVSSHPPVDLDPIYSKLAEIEQKLAEPATVYATPESVAVLVEKYNQVTTVLTQFNMQLSSIVERINALEAK</sequence>